<dbReference type="InterPro" id="IPR051265">
    <property type="entry name" value="HIBADH-related_NP60_sf"/>
</dbReference>
<dbReference type="Proteomes" id="UP001548587">
    <property type="component" value="Unassembled WGS sequence"/>
</dbReference>
<gene>
    <name evidence="5" type="ORF">ABXL37_26795</name>
</gene>
<keyword evidence="1 5" id="KW-0560">Oxidoreductase</keyword>
<dbReference type="Pfam" id="PF14833">
    <property type="entry name" value="NAD_binding_11"/>
    <property type="match status" value="1"/>
</dbReference>
<dbReference type="PANTHER" id="PTHR43580:SF2">
    <property type="entry name" value="CYTOKINE-LIKE NUCLEAR FACTOR N-PAC"/>
    <property type="match status" value="1"/>
</dbReference>
<dbReference type="InterPro" id="IPR015815">
    <property type="entry name" value="HIBADH-related"/>
</dbReference>
<dbReference type="EMBL" id="JBEWCH010000022">
    <property type="protein sequence ID" value="MET1477864.1"/>
    <property type="molecule type" value="Genomic_DNA"/>
</dbReference>
<dbReference type="InterPro" id="IPR029154">
    <property type="entry name" value="HIBADH-like_NADP-bd"/>
</dbReference>
<dbReference type="InterPro" id="IPR006115">
    <property type="entry name" value="6PGDH_NADP-bd"/>
</dbReference>
<name>A0ABV2CFL8_9BURK</name>
<dbReference type="InterPro" id="IPR002204">
    <property type="entry name" value="3-OH-isobutyrate_DH-rel_CS"/>
</dbReference>
<dbReference type="InterPro" id="IPR013328">
    <property type="entry name" value="6PGD_dom2"/>
</dbReference>
<dbReference type="EC" id="1.1.-.-" evidence="5"/>
<feature type="domain" description="6-phosphogluconate dehydrogenase NADP-binding" evidence="3">
    <location>
        <begin position="56"/>
        <end position="211"/>
    </location>
</feature>
<dbReference type="SUPFAM" id="SSF51735">
    <property type="entry name" value="NAD(P)-binding Rossmann-fold domains"/>
    <property type="match status" value="1"/>
</dbReference>
<sequence length="345" mass="36004">MHAAFIRGRIWRTSRRGDDATSTLARTTWPASENAAILTPTIVASYRGSSTMQTAVGFIGLGVMGTPMALNLARAGTPLVAWSRSHGNDDALRDAGARVAENVDEVFTSCRTVILMLANDAAIDATLARGTPGFAARVGGHTIVNMGTNAPEYSRALADDIAAASGRYVEAPVSGSRKPAEAGQLVVMLAGAPTDVDAVRALVKPLCRDSFVCGDVPSALTMKLAVNLFLITMVTGLAEATHFAQRHGIDLARFADVLNAGPMASDVSRVKLGKLVAADFSVQAAITDVLKNARLVAESARGIGIASPLLDICHALYGETEQAGHGAADMVAVIRAIERRTGDAR</sequence>
<organism evidence="5 6">
    <name type="scientific">Burkholderia sola</name>
    <dbReference type="NCBI Taxonomy" id="2843302"/>
    <lineage>
        <taxon>Bacteria</taxon>
        <taxon>Pseudomonadati</taxon>
        <taxon>Pseudomonadota</taxon>
        <taxon>Betaproteobacteria</taxon>
        <taxon>Burkholderiales</taxon>
        <taxon>Burkholderiaceae</taxon>
        <taxon>Burkholderia</taxon>
        <taxon>Burkholderia cepacia complex</taxon>
    </lineage>
</organism>
<keyword evidence="6" id="KW-1185">Reference proteome</keyword>
<proteinExistence type="predicted"/>
<dbReference type="PANTHER" id="PTHR43580">
    <property type="entry name" value="OXIDOREDUCTASE GLYR1-RELATED"/>
    <property type="match status" value="1"/>
</dbReference>
<reference evidence="5 6" key="1">
    <citation type="submission" date="2024-06" db="EMBL/GenBank/DDBJ databases">
        <title>Burkholderia sola in Mexico.</title>
        <authorList>
            <person name="Estrada P."/>
        </authorList>
    </citation>
    <scope>NUCLEOTIDE SEQUENCE [LARGE SCALE GENOMIC DNA]</scope>
    <source>
        <strain evidence="5 6">CpTa8-5</strain>
    </source>
</reference>
<dbReference type="PROSITE" id="PS00895">
    <property type="entry name" value="3_HYDROXYISOBUT_DH"/>
    <property type="match status" value="1"/>
</dbReference>
<dbReference type="Gene3D" id="1.10.1040.10">
    <property type="entry name" value="N-(1-d-carboxylethyl)-l-norvaline Dehydrogenase, domain 2"/>
    <property type="match status" value="1"/>
</dbReference>
<evidence type="ECO:0000256" key="1">
    <source>
        <dbReference type="ARBA" id="ARBA00023002"/>
    </source>
</evidence>
<evidence type="ECO:0000259" key="3">
    <source>
        <dbReference type="Pfam" id="PF03446"/>
    </source>
</evidence>
<comment type="caution">
    <text evidence="5">The sequence shown here is derived from an EMBL/GenBank/DDBJ whole genome shotgun (WGS) entry which is preliminary data.</text>
</comment>
<keyword evidence="2" id="KW-0520">NAD</keyword>
<feature type="domain" description="3-hydroxyisobutyrate dehydrogenase-like NAD-binding" evidence="4">
    <location>
        <begin position="221"/>
        <end position="336"/>
    </location>
</feature>
<dbReference type="SUPFAM" id="SSF48179">
    <property type="entry name" value="6-phosphogluconate dehydrogenase C-terminal domain-like"/>
    <property type="match status" value="1"/>
</dbReference>
<protein>
    <submittedName>
        <fullName evidence="5">NAD(P)-dependent oxidoreductase</fullName>
        <ecNumber evidence="5">1.1.-.-</ecNumber>
    </submittedName>
</protein>
<accession>A0ABV2CFL8</accession>
<dbReference type="InterPro" id="IPR008927">
    <property type="entry name" value="6-PGluconate_DH-like_C_sf"/>
</dbReference>
<dbReference type="RefSeq" id="WP_348522285.1">
    <property type="nucleotide sequence ID" value="NZ_JBEWCH010000022.1"/>
</dbReference>
<dbReference type="GO" id="GO:0016491">
    <property type="term" value="F:oxidoreductase activity"/>
    <property type="evidence" value="ECO:0007669"/>
    <property type="project" value="UniProtKB-KW"/>
</dbReference>
<dbReference type="Gene3D" id="3.40.50.720">
    <property type="entry name" value="NAD(P)-binding Rossmann-like Domain"/>
    <property type="match status" value="1"/>
</dbReference>
<dbReference type="PIRSF" id="PIRSF000103">
    <property type="entry name" value="HIBADH"/>
    <property type="match status" value="1"/>
</dbReference>
<dbReference type="Pfam" id="PF03446">
    <property type="entry name" value="NAD_binding_2"/>
    <property type="match status" value="1"/>
</dbReference>
<evidence type="ECO:0000259" key="4">
    <source>
        <dbReference type="Pfam" id="PF14833"/>
    </source>
</evidence>
<evidence type="ECO:0000256" key="2">
    <source>
        <dbReference type="ARBA" id="ARBA00023027"/>
    </source>
</evidence>
<evidence type="ECO:0000313" key="6">
    <source>
        <dbReference type="Proteomes" id="UP001548587"/>
    </source>
</evidence>
<dbReference type="InterPro" id="IPR036291">
    <property type="entry name" value="NAD(P)-bd_dom_sf"/>
</dbReference>
<evidence type="ECO:0000313" key="5">
    <source>
        <dbReference type="EMBL" id="MET1477864.1"/>
    </source>
</evidence>